<organism evidence="12 13">
    <name type="scientific">Thermoanaerobacter siderophilus SR4</name>
    <dbReference type="NCBI Taxonomy" id="880478"/>
    <lineage>
        <taxon>Bacteria</taxon>
        <taxon>Bacillati</taxon>
        <taxon>Bacillota</taxon>
        <taxon>Clostridia</taxon>
        <taxon>Thermoanaerobacterales</taxon>
        <taxon>Thermoanaerobacteraceae</taxon>
        <taxon>Thermoanaerobacter</taxon>
    </lineage>
</organism>
<evidence type="ECO:0000256" key="1">
    <source>
        <dbReference type="ARBA" id="ARBA00000553"/>
    </source>
</evidence>
<dbReference type="PANTHER" id="PTHR30616">
    <property type="entry name" value="UNCHARACTERIZED PROTEIN YFIH"/>
    <property type="match status" value="1"/>
</dbReference>
<dbReference type="PANTHER" id="PTHR30616:SF2">
    <property type="entry name" value="PURINE NUCLEOSIDE PHOSPHORYLASE LACC1"/>
    <property type="match status" value="1"/>
</dbReference>
<comment type="function">
    <text evidence="2">Purine nucleoside enzyme that catalyzes the phosphorolysis of adenosine and inosine nucleosides, yielding D-ribose 1-phosphate and the respective free bases, adenine and hypoxanthine. Also catalyzes the phosphorolysis of S-methyl-5'-thioadenosine into adenine and S-methyl-5-thio-alpha-D-ribose 1-phosphate. Also has adenosine deaminase activity.</text>
</comment>
<keyword evidence="7" id="KW-0862">Zinc</keyword>
<keyword evidence="13" id="KW-1185">Reference proteome</keyword>
<evidence type="ECO:0000256" key="3">
    <source>
        <dbReference type="ARBA" id="ARBA00007353"/>
    </source>
</evidence>
<reference evidence="12 13" key="1">
    <citation type="submission" date="2012-02" db="EMBL/GenBank/DDBJ databases">
        <title>Improved High-Quality Draft sequence of Thermoanaerobacter siderophilus SR4.</title>
        <authorList>
            <consortium name="US DOE Joint Genome Institute"/>
            <person name="Lucas S."/>
            <person name="Han J."/>
            <person name="Lapidus A."/>
            <person name="Cheng J.-F."/>
            <person name="Goodwin L."/>
            <person name="Pitluck S."/>
            <person name="Peters L."/>
            <person name="Detter J.C."/>
            <person name="Han C."/>
            <person name="Tapia R."/>
            <person name="Land M."/>
            <person name="Hauser L."/>
            <person name="Kyrpides N."/>
            <person name="Ivanova N."/>
            <person name="Pagani I."/>
            <person name="Hemme C."/>
            <person name="Woyke T."/>
        </authorList>
    </citation>
    <scope>NUCLEOTIDE SEQUENCE [LARGE SCALE GENOMIC DNA]</scope>
    <source>
        <strain evidence="12 13">SR4</strain>
    </source>
</reference>
<dbReference type="InterPro" id="IPR003730">
    <property type="entry name" value="Cu_polyphenol_OxRdtase"/>
</dbReference>
<evidence type="ECO:0000256" key="8">
    <source>
        <dbReference type="ARBA" id="ARBA00047989"/>
    </source>
</evidence>
<comment type="catalytic activity">
    <reaction evidence="10">
        <text>S-methyl-5'-thioadenosine + phosphate = 5-(methylsulfanyl)-alpha-D-ribose 1-phosphate + adenine</text>
        <dbReference type="Rhea" id="RHEA:11852"/>
        <dbReference type="ChEBI" id="CHEBI:16708"/>
        <dbReference type="ChEBI" id="CHEBI:17509"/>
        <dbReference type="ChEBI" id="CHEBI:43474"/>
        <dbReference type="ChEBI" id="CHEBI:58533"/>
        <dbReference type="EC" id="2.4.2.28"/>
    </reaction>
    <physiologicalReaction direction="left-to-right" evidence="10">
        <dbReference type="Rhea" id="RHEA:11853"/>
    </physiologicalReaction>
</comment>
<keyword evidence="4" id="KW-0808">Transferase</keyword>
<dbReference type="NCBIfam" id="TIGR00726">
    <property type="entry name" value="peptidoglycan editing factor PgeF"/>
    <property type="match status" value="1"/>
</dbReference>
<keyword evidence="5" id="KW-0479">Metal-binding</keyword>
<evidence type="ECO:0000256" key="7">
    <source>
        <dbReference type="ARBA" id="ARBA00022833"/>
    </source>
</evidence>
<evidence type="ECO:0000256" key="4">
    <source>
        <dbReference type="ARBA" id="ARBA00022679"/>
    </source>
</evidence>
<dbReference type="Pfam" id="PF02578">
    <property type="entry name" value="Cu-oxidase_4"/>
    <property type="match status" value="1"/>
</dbReference>
<dbReference type="CDD" id="cd16833">
    <property type="entry name" value="YfiH"/>
    <property type="match status" value="1"/>
</dbReference>
<name>I9KTU2_9THEO</name>
<evidence type="ECO:0000256" key="11">
    <source>
        <dbReference type="RuleBase" id="RU361274"/>
    </source>
</evidence>
<protein>
    <recommendedName>
        <fullName evidence="11">Purine nucleoside phosphorylase</fullName>
    </recommendedName>
</protein>
<accession>I9KTU2</accession>
<evidence type="ECO:0000256" key="6">
    <source>
        <dbReference type="ARBA" id="ARBA00022801"/>
    </source>
</evidence>
<comment type="catalytic activity">
    <reaction evidence="9">
        <text>adenosine + phosphate = alpha-D-ribose 1-phosphate + adenine</text>
        <dbReference type="Rhea" id="RHEA:27642"/>
        <dbReference type="ChEBI" id="CHEBI:16335"/>
        <dbReference type="ChEBI" id="CHEBI:16708"/>
        <dbReference type="ChEBI" id="CHEBI:43474"/>
        <dbReference type="ChEBI" id="CHEBI:57720"/>
        <dbReference type="EC" id="2.4.2.1"/>
    </reaction>
    <physiologicalReaction direction="left-to-right" evidence="9">
        <dbReference type="Rhea" id="RHEA:27643"/>
    </physiologicalReaction>
</comment>
<dbReference type="AlphaFoldDB" id="I9KTU2"/>
<dbReference type="GO" id="GO:0016787">
    <property type="term" value="F:hydrolase activity"/>
    <property type="evidence" value="ECO:0007669"/>
    <property type="project" value="UniProtKB-KW"/>
</dbReference>
<comment type="catalytic activity">
    <reaction evidence="8">
        <text>adenosine + H2O + H(+) = inosine + NH4(+)</text>
        <dbReference type="Rhea" id="RHEA:24408"/>
        <dbReference type="ChEBI" id="CHEBI:15377"/>
        <dbReference type="ChEBI" id="CHEBI:15378"/>
        <dbReference type="ChEBI" id="CHEBI:16335"/>
        <dbReference type="ChEBI" id="CHEBI:17596"/>
        <dbReference type="ChEBI" id="CHEBI:28938"/>
        <dbReference type="EC" id="3.5.4.4"/>
    </reaction>
    <physiologicalReaction direction="left-to-right" evidence="8">
        <dbReference type="Rhea" id="RHEA:24409"/>
    </physiologicalReaction>
</comment>
<dbReference type="Gene3D" id="3.60.140.10">
    <property type="entry name" value="CNF1/YfiH-like putative cysteine hydrolases"/>
    <property type="match status" value="1"/>
</dbReference>
<evidence type="ECO:0000313" key="13">
    <source>
        <dbReference type="Proteomes" id="UP000005110"/>
    </source>
</evidence>
<dbReference type="GO" id="GO:0005507">
    <property type="term" value="F:copper ion binding"/>
    <property type="evidence" value="ECO:0007669"/>
    <property type="project" value="TreeGrafter"/>
</dbReference>
<comment type="similarity">
    <text evidence="3 11">Belongs to the purine nucleoside phosphorylase YfiH/LACC1 family.</text>
</comment>
<dbReference type="Proteomes" id="UP000005110">
    <property type="component" value="Chromosome"/>
</dbReference>
<evidence type="ECO:0000313" key="12">
    <source>
        <dbReference type="EMBL" id="EIW00389.1"/>
    </source>
</evidence>
<keyword evidence="6" id="KW-0378">Hydrolase</keyword>
<dbReference type="PATRIC" id="fig|880478.3.peg.2654"/>
<proteinExistence type="inferred from homology"/>
<comment type="catalytic activity">
    <reaction evidence="1">
        <text>inosine + phosphate = alpha-D-ribose 1-phosphate + hypoxanthine</text>
        <dbReference type="Rhea" id="RHEA:27646"/>
        <dbReference type="ChEBI" id="CHEBI:17368"/>
        <dbReference type="ChEBI" id="CHEBI:17596"/>
        <dbReference type="ChEBI" id="CHEBI:43474"/>
        <dbReference type="ChEBI" id="CHEBI:57720"/>
        <dbReference type="EC" id="2.4.2.1"/>
    </reaction>
    <physiologicalReaction direction="left-to-right" evidence="1">
        <dbReference type="Rhea" id="RHEA:27647"/>
    </physiologicalReaction>
</comment>
<gene>
    <name evidence="12" type="ORF">ThesiDRAFT1_1451</name>
</gene>
<dbReference type="SUPFAM" id="SSF64438">
    <property type="entry name" value="CNF1/YfiH-like putative cysteine hydrolases"/>
    <property type="match status" value="1"/>
</dbReference>
<dbReference type="EMBL" id="CM001486">
    <property type="protein sequence ID" value="EIW00389.1"/>
    <property type="molecule type" value="Genomic_DNA"/>
</dbReference>
<dbReference type="InterPro" id="IPR011324">
    <property type="entry name" value="Cytotoxic_necrot_fac-like_cat"/>
</dbReference>
<evidence type="ECO:0000256" key="5">
    <source>
        <dbReference type="ARBA" id="ARBA00022723"/>
    </source>
</evidence>
<dbReference type="GO" id="GO:0017061">
    <property type="term" value="F:S-methyl-5-thioadenosine phosphorylase activity"/>
    <property type="evidence" value="ECO:0007669"/>
    <property type="project" value="UniProtKB-EC"/>
</dbReference>
<sequence>MAYKGADTLEIGFKRNEVKGVVFYTIPSFEKTGLVKHLFTTRIGGVSKGKYAFLNLSLKRYDTKEEVYENFKIICDIGGFSYEDMVFSDQVHGDVIKKVTYEDKGKNFGGSDISGVDALMTNERGIPLVTFYADCVPLFFLDPVKKVIALAHAGWRGTVAYIGPKIVNAMKEEYGSNPKDILVGIGPSIYKCCYEVGDDVANKIKDVIDEWEKVLVKKAGGKWMLDLQLTNYIELINTGIPDENITVSQMCTHCNSEFYSYRRDKGMTGSMAAFMELK</sequence>
<evidence type="ECO:0000256" key="2">
    <source>
        <dbReference type="ARBA" id="ARBA00003215"/>
    </source>
</evidence>
<evidence type="ECO:0000256" key="10">
    <source>
        <dbReference type="ARBA" id="ARBA00049893"/>
    </source>
</evidence>
<dbReference type="InterPro" id="IPR038371">
    <property type="entry name" value="Cu_polyphenol_OxRdtase_sf"/>
</dbReference>
<dbReference type="HOGENOM" id="CLU_065784_0_0_9"/>
<evidence type="ECO:0000256" key="9">
    <source>
        <dbReference type="ARBA" id="ARBA00048968"/>
    </source>
</evidence>